<dbReference type="AlphaFoldDB" id="A0A2U1N8X4"/>
<evidence type="ECO:0000256" key="3">
    <source>
        <dbReference type="ARBA" id="ARBA00022833"/>
    </source>
</evidence>
<dbReference type="Proteomes" id="UP000245207">
    <property type="component" value="Unassembled WGS sequence"/>
</dbReference>
<evidence type="ECO:0000313" key="8">
    <source>
        <dbReference type="Proteomes" id="UP000245207"/>
    </source>
</evidence>
<dbReference type="InterPro" id="IPR010666">
    <property type="entry name" value="Znf_GRF"/>
</dbReference>
<keyword evidence="5" id="KW-0812">Transmembrane</keyword>
<keyword evidence="8" id="KW-1185">Reference proteome</keyword>
<evidence type="ECO:0000259" key="6">
    <source>
        <dbReference type="PROSITE" id="PS51999"/>
    </source>
</evidence>
<keyword evidence="2 4" id="KW-0863">Zinc-finger</keyword>
<accession>A0A2U1N8X4</accession>
<dbReference type="GO" id="GO:0008270">
    <property type="term" value="F:zinc ion binding"/>
    <property type="evidence" value="ECO:0007669"/>
    <property type="project" value="UniProtKB-KW"/>
</dbReference>
<evidence type="ECO:0000256" key="2">
    <source>
        <dbReference type="ARBA" id="ARBA00022771"/>
    </source>
</evidence>
<sequence length="95" mass="10997">MICSCGRRTIPKTSWTDINPGRRFHGCPKPNSTCPFNDWIDPPMCNRAVAVIPGLLRGRNRLEAQLMESEMARKRMKKMLVITWLCLVVYFVLKM</sequence>
<proteinExistence type="predicted"/>
<keyword evidence="5" id="KW-0472">Membrane</keyword>
<dbReference type="OrthoDB" id="5418639at2759"/>
<organism evidence="7 8">
    <name type="scientific">Artemisia annua</name>
    <name type="common">Sweet wormwood</name>
    <dbReference type="NCBI Taxonomy" id="35608"/>
    <lineage>
        <taxon>Eukaryota</taxon>
        <taxon>Viridiplantae</taxon>
        <taxon>Streptophyta</taxon>
        <taxon>Embryophyta</taxon>
        <taxon>Tracheophyta</taxon>
        <taxon>Spermatophyta</taxon>
        <taxon>Magnoliopsida</taxon>
        <taxon>eudicotyledons</taxon>
        <taxon>Gunneridae</taxon>
        <taxon>Pentapetalae</taxon>
        <taxon>asterids</taxon>
        <taxon>campanulids</taxon>
        <taxon>Asterales</taxon>
        <taxon>Asteraceae</taxon>
        <taxon>Asteroideae</taxon>
        <taxon>Anthemideae</taxon>
        <taxon>Artemisiinae</taxon>
        <taxon>Artemisia</taxon>
    </lineage>
</organism>
<keyword evidence="5" id="KW-1133">Transmembrane helix</keyword>
<gene>
    <name evidence="7" type="ORF">CTI12_AA293010</name>
</gene>
<dbReference type="EMBL" id="PKPP01003333">
    <property type="protein sequence ID" value="PWA69941.1"/>
    <property type="molecule type" value="Genomic_DNA"/>
</dbReference>
<evidence type="ECO:0000313" key="7">
    <source>
        <dbReference type="EMBL" id="PWA69941.1"/>
    </source>
</evidence>
<evidence type="ECO:0000256" key="1">
    <source>
        <dbReference type="ARBA" id="ARBA00022723"/>
    </source>
</evidence>
<feature type="transmembrane region" description="Helical" evidence="5">
    <location>
        <begin position="76"/>
        <end position="93"/>
    </location>
</feature>
<dbReference type="Pfam" id="PF06839">
    <property type="entry name" value="Zn_ribbon_GRF"/>
    <property type="match status" value="1"/>
</dbReference>
<keyword evidence="1" id="KW-0479">Metal-binding</keyword>
<evidence type="ECO:0000256" key="4">
    <source>
        <dbReference type="PROSITE-ProRule" id="PRU01343"/>
    </source>
</evidence>
<evidence type="ECO:0000256" key="5">
    <source>
        <dbReference type="SAM" id="Phobius"/>
    </source>
</evidence>
<feature type="domain" description="GRF-type" evidence="6">
    <location>
        <begin position="3"/>
        <end position="43"/>
    </location>
</feature>
<comment type="caution">
    <text evidence="7">The sequence shown here is derived from an EMBL/GenBank/DDBJ whole genome shotgun (WGS) entry which is preliminary data.</text>
</comment>
<keyword evidence="3" id="KW-0862">Zinc</keyword>
<reference evidence="7 8" key="1">
    <citation type="journal article" date="2018" name="Mol. Plant">
        <title>The genome of Artemisia annua provides insight into the evolution of Asteraceae family and artemisinin biosynthesis.</title>
        <authorList>
            <person name="Shen Q."/>
            <person name="Zhang L."/>
            <person name="Liao Z."/>
            <person name="Wang S."/>
            <person name="Yan T."/>
            <person name="Shi P."/>
            <person name="Liu M."/>
            <person name="Fu X."/>
            <person name="Pan Q."/>
            <person name="Wang Y."/>
            <person name="Lv Z."/>
            <person name="Lu X."/>
            <person name="Zhang F."/>
            <person name="Jiang W."/>
            <person name="Ma Y."/>
            <person name="Chen M."/>
            <person name="Hao X."/>
            <person name="Li L."/>
            <person name="Tang Y."/>
            <person name="Lv G."/>
            <person name="Zhou Y."/>
            <person name="Sun X."/>
            <person name="Brodelius P.E."/>
            <person name="Rose J.K.C."/>
            <person name="Tang K."/>
        </authorList>
    </citation>
    <scope>NUCLEOTIDE SEQUENCE [LARGE SCALE GENOMIC DNA]</scope>
    <source>
        <strain evidence="8">cv. Huhao1</strain>
        <tissue evidence="7">Leaf</tissue>
    </source>
</reference>
<dbReference type="PANTHER" id="PTHR33248">
    <property type="entry name" value="ZINC ION-BINDING PROTEIN"/>
    <property type="match status" value="1"/>
</dbReference>
<protein>
    <submittedName>
        <fullName evidence="7">Zinc finger, GRF-type</fullName>
    </submittedName>
</protein>
<name>A0A2U1N8X4_ARTAN</name>
<dbReference type="PROSITE" id="PS51999">
    <property type="entry name" value="ZF_GRF"/>
    <property type="match status" value="1"/>
</dbReference>